<accession>A0AAE4AME7</accession>
<dbReference type="InterPro" id="IPR051083">
    <property type="entry name" value="GrpII_Intron_Splice-Mob/Def"/>
</dbReference>
<dbReference type="InterPro" id="IPR043502">
    <property type="entry name" value="DNA/RNA_pol_sf"/>
</dbReference>
<sequence>MKSVGGLFDQVCARENLLSAMDRAARGKMDRPGVTRFVANAGSELSALEYDLRSGGYEPSGYDQFRVMDPKPRRISCAPFRDRVVQHAVCSVIGPVIERRFIYDSFACREGKGTHRAVLRALEFARRFGYFCKLDVKRFFDSVDHGILLGLLGRLFREQKLLDLLTRIVCHPFPGQNSGKGLPIGNLTSQWFANFYLDGADHFILDDRGVPGFIRYMDDMLLFADNKAALWGYCDALTEWLTRERALSIKAEARLFAPCSEGIPYLGLRVFPGILRFKQRRYHRMERQARHREQQFTEGVISEAKMVDYVRAVCADAVFLGVRPGIGR</sequence>
<evidence type="ECO:0000313" key="4">
    <source>
        <dbReference type="Proteomes" id="UP001238163"/>
    </source>
</evidence>
<proteinExistence type="inferred from homology"/>
<evidence type="ECO:0000313" key="3">
    <source>
        <dbReference type="EMBL" id="MDQ0288416.1"/>
    </source>
</evidence>
<evidence type="ECO:0000259" key="2">
    <source>
        <dbReference type="PROSITE" id="PS50878"/>
    </source>
</evidence>
<dbReference type="InterPro" id="IPR000477">
    <property type="entry name" value="RT_dom"/>
</dbReference>
<keyword evidence="4" id="KW-1185">Reference proteome</keyword>
<evidence type="ECO:0000256" key="1">
    <source>
        <dbReference type="ARBA" id="ARBA00034120"/>
    </source>
</evidence>
<reference evidence="3" key="1">
    <citation type="submission" date="2023-07" db="EMBL/GenBank/DDBJ databases">
        <title>Genomic Encyclopedia of Type Strains, Phase IV (KMG-IV): sequencing the most valuable type-strain genomes for metagenomic binning, comparative biology and taxonomic classification.</title>
        <authorList>
            <person name="Goeker M."/>
        </authorList>
    </citation>
    <scope>NUCLEOTIDE SEQUENCE</scope>
    <source>
        <strain evidence="3">DSM 24202</strain>
    </source>
</reference>
<comment type="similarity">
    <text evidence="1">Belongs to the bacterial reverse transcriptase family.</text>
</comment>
<dbReference type="PROSITE" id="PS50878">
    <property type="entry name" value="RT_POL"/>
    <property type="match status" value="1"/>
</dbReference>
<dbReference type="AlphaFoldDB" id="A0AAE4AME7"/>
<dbReference type="PANTHER" id="PTHR34047:SF8">
    <property type="entry name" value="PROTEIN YKFC"/>
    <property type="match status" value="1"/>
</dbReference>
<gene>
    <name evidence="3" type="ORF">J3R75_000523</name>
</gene>
<dbReference type="CDD" id="cd01646">
    <property type="entry name" value="RT_Bac_retron_I"/>
    <property type="match status" value="1"/>
</dbReference>
<dbReference type="Pfam" id="PF00078">
    <property type="entry name" value="RVT_1"/>
    <property type="match status" value="1"/>
</dbReference>
<feature type="domain" description="Reverse transcriptase" evidence="2">
    <location>
        <begin position="1"/>
        <end position="270"/>
    </location>
</feature>
<dbReference type="EMBL" id="JAUSVL010000001">
    <property type="protein sequence ID" value="MDQ0288416.1"/>
    <property type="molecule type" value="Genomic_DNA"/>
</dbReference>
<dbReference type="PANTHER" id="PTHR34047">
    <property type="entry name" value="NUCLEAR INTRON MATURASE 1, MITOCHONDRIAL-RELATED"/>
    <property type="match status" value="1"/>
</dbReference>
<comment type="caution">
    <text evidence="3">The sequence shown here is derived from an EMBL/GenBank/DDBJ whole genome shotgun (WGS) entry which is preliminary data.</text>
</comment>
<dbReference type="SUPFAM" id="SSF56672">
    <property type="entry name" value="DNA/RNA polymerases"/>
    <property type="match status" value="1"/>
</dbReference>
<protein>
    <recommendedName>
        <fullName evidence="2">Reverse transcriptase domain-containing protein</fullName>
    </recommendedName>
</protein>
<dbReference type="Proteomes" id="UP001238163">
    <property type="component" value="Unassembled WGS sequence"/>
</dbReference>
<organism evidence="3 4">
    <name type="scientific">Oligosphaera ethanolica</name>
    <dbReference type="NCBI Taxonomy" id="760260"/>
    <lineage>
        <taxon>Bacteria</taxon>
        <taxon>Pseudomonadati</taxon>
        <taxon>Lentisphaerota</taxon>
        <taxon>Oligosphaeria</taxon>
        <taxon>Oligosphaerales</taxon>
        <taxon>Oligosphaeraceae</taxon>
        <taxon>Oligosphaera</taxon>
    </lineage>
</organism>
<name>A0AAE4AME7_9BACT</name>
<dbReference type="RefSeq" id="WP_307259739.1">
    <property type="nucleotide sequence ID" value="NZ_JAUSVL010000001.1"/>
</dbReference>